<dbReference type="PRINTS" id="PR00116">
    <property type="entry name" value="ARGINASE"/>
</dbReference>
<evidence type="ECO:0000313" key="6">
    <source>
        <dbReference type="Proteomes" id="UP000287547"/>
    </source>
</evidence>
<comment type="caution">
    <text evidence="5">The sequence shown here is derived from an EMBL/GenBank/DDBJ whole genome shotgun (WGS) entry which is preliminary data.</text>
</comment>
<name>A0A428Z6X6_KIBAR</name>
<accession>A0A428Z6X6</accession>
<dbReference type="PROSITE" id="PS51409">
    <property type="entry name" value="ARGINASE_2"/>
    <property type="match status" value="1"/>
</dbReference>
<protein>
    <submittedName>
        <fullName evidence="5">Arginase family protein</fullName>
    </submittedName>
</protein>
<dbReference type="RefSeq" id="WP_037257268.1">
    <property type="nucleotide sequence ID" value="NZ_QHKI01000020.1"/>
</dbReference>
<dbReference type="PANTHER" id="PTHR43782">
    <property type="entry name" value="ARGINASE"/>
    <property type="match status" value="1"/>
</dbReference>
<dbReference type="PANTHER" id="PTHR43782:SF3">
    <property type="entry name" value="ARGINASE"/>
    <property type="match status" value="1"/>
</dbReference>
<organism evidence="5 6">
    <name type="scientific">Kibdelosporangium aridum</name>
    <dbReference type="NCBI Taxonomy" id="2030"/>
    <lineage>
        <taxon>Bacteria</taxon>
        <taxon>Bacillati</taxon>
        <taxon>Actinomycetota</taxon>
        <taxon>Actinomycetes</taxon>
        <taxon>Pseudonocardiales</taxon>
        <taxon>Pseudonocardiaceae</taxon>
        <taxon>Kibdelosporangium</taxon>
    </lineage>
</organism>
<dbReference type="AlphaFoldDB" id="A0A428Z6X6"/>
<keyword evidence="1" id="KW-0479">Metal-binding</keyword>
<dbReference type="InterPro" id="IPR023696">
    <property type="entry name" value="Ureohydrolase_dom_sf"/>
</dbReference>
<gene>
    <name evidence="5" type="ORF">DMH04_23605</name>
</gene>
<dbReference type="CDD" id="cd09999">
    <property type="entry name" value="Arginase-like_1"/>
    <property type="match status" value="1"/>
</dbReference>
<keyword evidence="3" id="KW-0464">Manganese</keyword>
<evidence type="ECO:0000256" key="2">
    <source>
        <dbReference type="ARBA" id="ARBA00022801"/>
    </source>
</evidence>
<evidence type="ECO:0000256" key="3">
    <source>
        <dbReference type="ARBA" id="ARBA00023211"/>
    </source>
</evidence>
<sequence>MGIVYVPYHHDERQPDSSIPVRSEAQIHPVTPALPEGDLVHRLTALFADVADEVEADVKRGSTPVVLSGDCLVSMGVLTGLQRAGIDPAVVWFDAHGDVHTVESSSSGYLGGMSLRFLLGANYDLFGEKLGFRPLPENRAVLVDARDLDPAEAEYLRASQVKRCPVDHVELPDGPLIVHVDADVIDAGEVPRLRFPVGNGPSKKAVLEALRAVKATGRVVAMDIACPWDPADELESTRAELVGELVG</sequence>
<dbReference type="Proteomes" id="UP000287547">
    <property type="component" value="Unassembled WGS sequence"/>
</dbReference>
<comment type="similarity">
    <text evidence="4">Belongs to the arginase family.</text>
</comment>
<keyword evidence="2" id="KW-0378">Hydrolase</keyword>
<dbReference type="GO" id="GO:0030145">
    <property type="term" value="F:manganese ion binding"/>
    <property type="evidence" value="ECO:0007669"/>
    <property type="project" value="TreeGrafter"/>
</dbReference>
<evidence type="ECO:0000256" key="4">
    <source>
        <dbReference type="PROSITE-ProRule" id="PRU00742"/>
    </source>
</evidence>
<dbReference type="GO" id="GO:0005737">
    <property type="term" value="C:cytoplasm"/>
    <property type="evidence" value="ECO:0007669"/>
    <property type="project" value="TreeGrafter"/>
</dbReference>
<dbReference type="EMBL" id="QHKI01000020">
    <property type="protein sequence ID" value="RSM83131.1"/>
    <property type="molecule type" value="Genomic_DNA"/>
</dbReference>
<reference evidence="5 6" key="1">
    <citation type="submission" date="2018-05" db="EMBL/GenBank/DDBJ databases">
        <title>Evolution of GPA BGCs.</title>
        <authorList>
            <person name="Waglechner N."/>
            <person name="Wright G.D."/>
        </authorList>
    </citation>
    <scope>NUCLEOTIDE SEQUENCE [LARGE SCALE GENOMIC DNA]</scope>
    <source>
        <strain evidence="5 6">A82846</strain>
    </source>
</reference>
<dbReference type="GO" id="GO:0004053">
    <property type="term" value="F:arginase activity"/>
    <property type="evidence" value="ECO:0007669"/>
    <property type="project" value="TreeGrafter"/>
</dbReference>
<dbReference type="Pfam" id="PF00491">
    <property type="entry name" value="Arginase"/>
    <property type="match status" value="1"/>
</dbReference>
<dbReference type="OrthoDB" id="7331788at2"/>
<dbReference type="SUPFAM" id="SSF52768">
    <property type="entry name" value="Arginase/deacetylase"/>
    <property type="match status" value="1"/>
</dbReference>
<dbReference type="InterPro" id="IPR006035">
    <property type="entry name" value="Ureohydrolase"/>
</dbReference>
<dbReference type="Gene3D" id="3.40.800.10">
    <property type="entry name" value="Ureohydrolase domain"/>
    <property type="match status" value="1"/>
</dbReference>
<proteinExistence type="inferred from homology"/>
<evidence type="ECO:0000313" key="5">
    <source>
        <dbReference type="EMBL" id="RSM83131.1"/>
    </source>
</evidence>
<evidence type="ECO:0000256" key="1">
    <source>
        <dbReference type="ARBA" id="ARBA00022723"/>
    </source>
</evidence>